<keyword evidence="3" id="KW-1185">Reference proteome</keyword>
<dbReference type="Gene3D" id="3.40.190.10">
    <property type="entry name" value="Periplasmic binding protein-like II"/>
    <property type="match status" value="2"/>
</dbReference>
<evidence type="ECO:0000313" key="2">
    <source>
        <dbReference type="EMBL" id="SFV04092.1"/>
    </source>
</evidence>
<dbReference type="OrthoDB" id="8594082at2"/>
<dbReference type="PANTHER" id="PTHR38834:SF3">
    <property type="entry name" value="SOLUTE-BINDING PROTEIN FAMILY 3_N-TERMINAL DOMAIN-CONTAINING PROTEIN"/>
    <property type="match status" value="1"/>
</dbReference>
<keyword evidence="1" id="KW-0732">Signal</keyword>
<accession>A0A1I7L2T6</accession>
<dbReference type="PANTHER" id="PTHR38834">
    <property type="entry name" value="PERIPLASMIC SUBSTRATE BINDING PROTEIN FAMILY 3"/>
    <property type="match status" value="1"/>
</dbReference>
<protein>
    <submittedName>
        <fullName evidence="2">Amino acid ABC transporter substrate-binding protein, PAAT family</fullName>
    </submittedName>
</protein>
<dbReference type="SUPFAM" id="SSF53850">
    <property type="entry name" value="Periplasmic binding protein-like II"/>
    <property type="match status" value="1"/>
</dbReference>
<organism evidence="2 3">
    <name type="scientific">Pseudoduganella namucuonensis</name>
    <dbReference type="NCBI Taxonomy" id="1035707"/>
    <lineage>
        <taxon>Bacteria</taxon>
        <taxon>Pseudomonadati</taxon>
        <taxon>Pseudomonadota</taxon>
        <taxon>Betaproteobacteria</taxon>
        <taxon>Burkholderiales</taxon>
        <taxon>Oxalobacteraceae</taxon>
        <taxon>Telluria group</taxon>
        <taxon>Pseudoduganella</taxon>
    </lineage>
</organism>
<sequence length="246" mass="27840">MKRREILGLLLAGACAPLAPPASARNGKLRIVSTHLPPLVLEHGGERPGALHEMVTELCRRLRVAPATEFVPWRRALFLATTMPATTIFPLTRIPSRERQFRWLAPLYDEHYVFVAPRGKRFDVRRPLEMKDRRVTLLRGAAQGAILRELGYRDLVEARSIDEVHRFLKGGMADASFGERNIIRTSLKSRAAEDEFELSAPVRSTTAWLAGSLDHTEDDTLPFQRAMQDMRADGTYRRILGKYGLN</sequence>
<name>A0A1I7L2T6_9BURK</name>
<dbReference type="EMBL" id="FPBO01000022">
    <property type="protein sequence ID" value="SFV04092.1"/>
    <property type="molecule type" value="Genomic_DNA"/>
</dbReference>
<evidence type="ECO:0000256" key="1">
    <source>
        <dbReference type="SAM" id="SignalP"/>
    </source>
</evidence>
<feature type="chain" id="PRO_5011762996" evidence="1">
    <location>
        <begin position="25"/>
        <end position="246"/>
    </location>
</feature>
<reference evidence="3" key="1">
    <citation type="submission" date="2016-10" db="EMBL/GenBank/DDBJ databases">
        <authorList>
            <person name="Varghese N."/>
            <person name="Submissions S."/>
        </authorList>
    </citation>
    <scope>NUCLEOTIDE SEQUENCE [LARGE SCALE GENOMIC DNA]</scope>
    <source>
        <strain evidence="3">CGMCC 1.11014</strain>
    </source>
</reference>
<dbReference type="Proteomes" id="UP000199391">
    <property type="component" value="Unassembled WGS sequence"/>
</dbReference>
<gene>
    <name evidence="2" type="ORF">SAMN05216552_1022117</name>
</gene>
<dbReference type="AlphaFoldDB" id="A0A1I7L2T6"/>
<proteinExistence type="predicted"/>
<evidence type="ECO:0000313" key="3">
    <source>
        <dbReference type="Proteomes" id="UP000199391"/>
    </source>
</evidence>
<dbReference type="STRING" id="1035707.SAMN05216552_1022117"/>
<dbReference type="RefSeq" id="WP_093557647.1">
    <property type="nucleotide sequence ID" value="NZ_FPBO01000022.1"/>
</dbReference>
<feature type="signal peptide" evidence="1">
    <location>
        <begin position="1"/>
        <end position="24"/>
    </location>
</feature>